<dbReference type="Gene3D" id="1.10.443.10">
    <property type="entry name" value="Intergrase catalytic core"/>
    <property type="match status" value="1"/>
</dbReference>
<dbReference type="EMBL" id="JACIEK010000007">
    <property type="protein sequence ID" value="MBB3998877.1"/>
    <property type="molecule type" value="Genomic_DNA"/>
</dbReference>
<protein>
    <submittedName>
        <fullName evidence="3">Integrase</fullName>
    </submittedName>
</protein>
<organism evidence="3 4">
    <name type="scientific">Aureimonas pseudogalii</name>
    <dbReference type="NCBI Taxonomy" id="1744844"/>
    <lineage>
        <taxon>Bacteria</taxon>
        <taxon>Pseudomonadati</taxon>
        <taxon>Pseudomonadota</taxon>
        <taxon>Alphaproteobacteria</taxon>
        <taxon>Hyphomicrobiales</taxon>
        <taxon>Aurantimonadaceae</taxon>
        <taxon>Aureimonas</taxon>
    </lineage>
</organism>
<keyword evidence="4" id="KW-1185">Reference proteome</keyword>
<gene>
    <name evidence="3" type="ORF">GGR04_002732</name>
</gene>
<dbReference type="InterPro" id="IPR013762">
    <property type="entry name" value="Integrase-like_cat_sf"/>
</dbReference>
<proteinExistence type="predicted"/>
<dbReference type="InterPro" id="IPR002104">
    <property type="entry name" value="Integrase_catalytic"/>
</dbReference>
<dbReference type="GO" id="GO:0003677">
    <property type="term" value="F:DNA binding"/>
    <property type="evidence" value="ECO:0007669"/>
    <property type="project" value="InterPro"/>
</dbReference>
<dbReference type="InterPro" id="IPR011010">
    <property type="entry name" value="DNA_brk_join_enz"/>
</dbReference>
<dbReference type="SUPFAM" id="SSF56349">
    <property type="entry name" value="DNA breaking-rejoining enzymes"/>
    <property type="match status" value="1"/>
</dbReference>
<dbReference type="GO" id="GO:0015074">
    <property type="term" value="P:DNA integration"/>
    <property type="evidence" value="ECO:0007669"/>
    <property type="project" value="InterPro"/>
</dbReference>
<dbReference type="PROSITE" id="PS51898">
    <property type="entry name" value="TYR_RECOMBINASE"/>
    <property type="match status" value="1"/>
</dbReference>
<dbReference type="Pfam" id="PF00589">
    <property type="entry name" value="Phage_integrase"/>
    <property type="match status" value="1"/>
</dbReference>
<evidence type="ECO:0000256" key="1">
    <source>
        <dbReference type="ARBA" id="ARBA00023172"/>
    </source>
</evidence>
<comment type="caution">
    <text evidence="3">The sequence shown here is derived from an EMBL/GenBank/DDBJ whole genome shotgun (WGS) entry which is preliminary data.</text>
</comment>
<dbReference type="AlphaFoldDB" id="A0A7W6MK98"/>
<evidence type="ECO:0000313" key="4">
    <source>
        <dbReference type="Proteomes" id="UP000542776"/>
    </source>
</evidence>
<feature type="domain" description="Tyr recombinase" evidence="2">
    <location>
        <begin position="217"/>
        <end position="391"/>
    </location>
</feature>
<dbReference type="Proteomes" id="UP000542776">
    <property type="component" value="Unassembled WGS sequence"/>
</dbReference>
<evidence type="ECO:0000313" key="3">
    <source>
        <dbReference type="EMBL" id="MBB3998877.1"/>
    </source>
</evidence>
<dbReference type="GO" id="GO:0006310">
    <property type="term" value="P:DNA recombination"/>
    <property type="evidence" value="ECO:0007669"/>
    <property type="project" value="UniProtKB-KW"/>
</dbReference>
<keyword evidence="1" id="KW-0233">DNA recombination</keyword>
<name>A0A7W6MK98_9HYPH</name>
<accession>A0A7W6MK98</accession>
<sequence>MIWISLRTDSESHARQKAEASWSQMVEAWEARLAGDTEDAERRFEAARQLADRRGFRYLPVAQVAKLPEAEFLERVRTVMKPNGKVDLLEARAVLGGATVPGITVSRALELFWDLAADRTIGKSEDQIRRWRNPRIKATDNFVKVVGDRELAAITADDMIDFRGWWSKRLAKEGLTPGSANKDFTHLADTWKTVNKLKRLGLALPLSDLMFKEGEKAERPPFSDKWIKTRLLAPGALDGLNLEARCLLLAMVNTGCRPSELAGLMPEHIRLGHAVPHISIEADGRQLKNASSRRVMPLVGVSLEAMRECPKGFPTYRFKDKVSDTVNKFLRENGLMESPAHVLYSLRHSFEDRLLAAGVDERIRRDLFGHTLNRERYGKGATLEHKQKVIQAIAF</sequence>
<evidence type="ECO:0000259" key="2">
    <source>
        <dbReference type="PROSITE" id="PS51898"/>
    </source>
</evidence>
<reference evidence="3 4" key="1">
    <citation type="submission" date="2020-08" db="EMBL/GenBank/DDBJ databases">
        <title>Genomic Encyclopedia of Type Strains, Phase IV (KMG-IV): sequencing the most valuable type-strain genomes for metagenomic binning, comparative biology and taxonomic classification.</title>
        <authorList>
            <person name="Goeker M."/>
        </authorList>
    </citation>
    <scope>NUCLEOTIDE SEQUENCE [LARGE SCALE GENOMIC DNA]</scope>
    <source>
        <strain evidence="3 4">DSM 102238</strain>
    </source>
</reference>